<evidence type="ECO:0000313" key="1">
    <source>
        <dbReference type="EMBL" id="CAD2073896.1"/>
    </source>
</evidence>
<proteinExistence type="predicted"/>
<name>A0A6V7R9E8_9BACL</name>
<dbReference type="RefSeq" id="WP_186085847.1">
    <property type="nucleotide sequence ID" value="NZ_BMDB01000002.1"/>
</dbReference>
<reference evidence="1 2" key="1">
    <citation type="submission" date="2020-07" db="EMBL/GenBank/DDBJ databases">
        <authorList>
            <person name="Criscuolo A."/>
        </authorList>
    </citation>
    <scope>NUCLEOTIDE SEQUENCE [LARGE SCALE GENOMIC DNA]</scope>
    <source>
        <strain evidence="2">CIP 111030</strain>
    </source>
</reference>
<accession>A0A6V7R9E8</accession>
<dbReference type="EMBL" id="CAJEWE010000007">
    <property type="protein sequence ID" value="CAD2073896.1"/>
    <property type="molecule type" value="Genomic_DNA"/>
</dbReference>
<dbReference type="AlphaFoldDB" id="A0A6V7R9E8"/>
<comment type="caution">
    <text evidence="1">The sequence shown here is derived from an EMBL/GenBank/DDBJ whole genome shotgun (WGS) entry which is preliminary data.</text>
</comment>
<gene>
    <name evidence="1" type="ORF">JEOSCH030_00581</name>
</gene>
<sequence>MDPKGYIVNYFITNNTSGIMQYMLVKDKDIDSDEVEFYLGTVRINDNTTEALLQGFLAAQPVMVQAEEYRTDNSSVNRGISSYEFAKRFAMLSNYELLEFGIPNVLETVRDDRFQDTIVSPEERRKQEEARRSESVLKEEIDREVATTSPDEMLEIVRNTFMIFKTDVGVMNKVGTLVDENNALLGEALTPNIVREIDDNIREMLENPYVIKNYTLELTRVSRFLEEIMKN</sequence>
<keyword evidence="2" id="KW-1185">Reference proteome</keyword>
<organism evidence="1 2">
    <name type="scientific">Phocicoccus schoeneichii</name>
    <dbReference type="NCBI Taxonomy" id="1812261"/>
    <lineage>
        <taxon>Bacteria</taxon>
        <taxon>Bacillati</taxon>
        <taxon>Bacillota</taxon>
        <taxon>Bacilli</taxon>
        <taxon>Bacillales</taxon>
        <taxon>Salinicoccaceae</taxon>
        <taxon>Phocicoccus</taxon>
    </lineage>
</organism>
<evidence type="ECO:0000313" key="2">
    <source>
        <dbReference type="Proteomes" id="UP000521032"/>
    </source>
</evidence>
<protein>
    <submittedName>
        <fullName evidence="1">Uncharacterized protein</fullName>
    </submittedName>
</protein>
<dbReference type="Proteomes" id="UP000521032">
    <property type="component" value="Unassembled WGS sequence"/>
</dbReference>